<keyword evidence="3" id="KW-1185">Reference proteome</keyword>
<name>A0A1G8VC79_9BACI</name>
<feature type="domain" description="Rhodanese" evidence="1">
    <location>
        <begin position="18"/>
        <end position="102"/>
    </location>
</feature>
<dbReference type="PANTHER" id="PTHR43031:SF17">
    <property type="entry name" value="SULFURTRANSFERASE YTWF-RELATED"/>
    <property type="match status" value="1"/>
</dbReference>
<dbReference type="GO" id="GO:0016740">
    <property type="term" value="F:transferase activity"/>
    <property type="evidence" value="ECO:0007669"/>
    <property type="project" value="UniProtKB-KW"/>
</dbReference>
<organism evidence="2 3">
    <name type="scientific">Salimicrobium halophilum</name>
    <dbReference type="NCBI Taxonomy" id="86666"/>
    <lineage>
        <taxon>Bacteria</taxon>
        <taxon>Bacillati</taxon>
        <taxon>Bacillota</taxon>
        <taxon>Bacilli</taxon>
        <taxon>Bacillales</taxon>
        <taxon>Bacillaceae</taxon>
        <taxon>Salimicrobium</taxon>
    </lineage>
</organism>
<dbReference type="STRING" id="86666.SAMN04490247_2646"/>
<dbReference type="Proteomes" id="UP000199225">
    <property type="component" value="Unassembled WGS sequence"/>
</dbReference>
<dbReference type="AlphaFoldDB" id="A0A1G8VC79"/>
<dbReference type="OrthoDB" id="9800872at2"/>
<dbReference type="RefSeq" id="WP_093194341.1">
    <property type="nucleotide sequence ID" value="NZ_FNEV01000008.1"/>
</dbReference>
<reference evidence="3" key="1">
    <citation type="submission" date="2016-10" db="EMBL/GenBank/DDBJ databases">
        <authorList>
            <person name="Varghese N."/>
            <person name="Submissions S."/>
        </authorList>
    </citation>
    <scope>NUCLEOTIDE SEQUENCE [LARGE SCALE GENOMIC DNA]</scope>
    <source>
        <strain evidence="3">DSM 4771</strain>
    </source>
</reference>
<dbReference type="InterPro" id="IPR001763">
    <property type="entry name" value="Rhodanese-like_dom"/>
</dbReference>
<dbReference type="SMART" id="SM00450">
    <property type="entry name" value="RHOD"/>
    <property type="match status" value="1"/>
</dbReference>
<dbReference type="PROSITE" id="PS50206">
    <property type="entry name" value="RHODANESE_3"/>
    <property type="match status" value="1"/>
</dbReference>
<dbReference type="PANTHER" id="PTHR43031">
    <property type="entry name" value="FAD-DEPENDENT OXIDOREDUCTASE"/>
    <property type="match status" value="1"/>
</dbReference>
<evidence type="ECO:0000313" key="2">
    <source>
        <dbReference type="EMBL" id="SDJ63701.1"/>
    </source>
</evidence>
<sequence>MSTIPEMNAETLNRKISDGEDITIVDVREDEEVEEGMIPGALHVRLGELPHRYDELNKEDHHVLVCRSGRRSMKASEFLKDNGFSNVTNLEGGMLSWSGDLSYK</sequence>
<dbReference type="InterPro" id="IPR036873">
    <property type="entry name" value="Rhodanese-like_dom_sf"/>
</dbReference>
<dbReference type="Gene3D" id="3.40.250.10">
    <property type="entry name" value="Rhodanese-like domain"/>
    <property type="match status" value="1"/>
</dbReference>
<evidence type="ECO:0000259" key="1">
    <source>
        <dbReference type="PROSITE" id="PS50206"/>
    </source>
</evidence>
<evidence type="ECO:0000313" key="3">
    <source>
        <dbReference type="Proteomes" id="UP000199225"/>
    </source>
</evidence>
<protein>
    <submittedName>
        <fullName evidence="2">Rhodanese-related sulfurtransferase</fullName>
    </submittedName>
</protein>
<proteinExistence type="predicted"/>
<accession>A0A1G8VC79</accession>
<dbReference type="InterPro" id="IPR050229">
    <property type="entry name" value="GlpE_sulfurtransferase"/>
</dbReference>
<dbReference type="CDD" id="cd00158">
    <property type="entry name" value="RHOD"/>
    <property type="match status" value="1"/>
</dbReference>
<keyword evidence="2" id="KW-0808">Transferase</keyword>
<dbReference type="EMBL" id="FNEV01000008">
    <property type="protein sequence ID" value="SDJ63701.1"/>
    <property type="molecule type" value="Genomic_DNA"/>
</dbReference>
<dbReference type="Pfam" id="PF00581">
    <property type="entry name" value="Rhodanese"/>
    <property type="match status" value="1"/>
</dbReference>
<gene>
    <name evidence="2" type="ORF">SAMN04490247_2646</name>
</gene>
<dbReference type="SUPFAM" id="SSF52821">
    <property type="entry name" value="Rhodanese/Cell cycle control phosphatase"/>
    <property type="match status" value="1"/>
</dbReference>